<dbReference type="InterPro" id="IPR036249">
    <property type="entry name" value="Thioredoxin-like_sf"/>
</dbReference>
<feature type="chain" id="PRO_5009527133" description="Thioredoxin domain-containing protein" evidence="5">
    <location>
        <begin position="26"/>
        <end position="204"/>
    </location>
</feature>
<evidence type="ECO:0000256" key="2">
    <source>
        <dbReference type="ARBA" id="ARBA00022748"/>
    </source>
</evidence>
<evidence type="ECO:0000256" key="5">
    <source>
        <dbReference type="SAM" id="SignalP"/>
    </source>
</evidence>
<gene>
    <name evidence="7" type="ORF">A2W18_06850</name>
</gene>
<dbReference type="PANTHER" id="PTHR42852">
    <property type="entry name" value="THIOL:DISULFIDE INTERCHANGE PROTEIN DSBE"/>
    <property type="match status" value="1"/>
</dbReference>
<dbReference type="InterPro" id="IPR000866">
    <property type="entry name" value="AhpC/TSA"/>
</dbReference>
<dbReference type="PROSITE" id="PS51352">
    <property type="entry name" value="THIOREDOXIN_2"/>
    <property type="match status" value="1"/>
</dbReference>
<proteinExistence type="predicted"/>
<dbReference type="InterPro" id="IPR017937">
    <property type="entry name" value="Thioredoxin_CS"/>
</dbReference>
<feature type="signal peptide" evidence="5">
    <location>
        <begin position="1"/>
        <end position="25"/>
    </location>
</feature>
<evidence type="ECO:0000259" key="6">
    <source>
        <dbReference type="PROSITE" id="PS51352"/>
    </source>
</evidence>
<evidence type="ECO:0000313" key="8">
    <source>
        <dbReference type="Proteomes" id="UP000179076"/>
    </source>
</evidence>
<evidence type="ECO:0000256" key="3">
    <source>
        <dbReference type="ARBA" id="ARBA00023157"/>
    </source>
</evidence>
<comment type="subcellular location">
    <subcellularLocation>
        <location evidence="1">Cell envelope</location>
    </subcellularLocation>
</comment>
<dbReference type="SUPFAM" id="SSF52833">
    <property type="entry name" value="Thioredoxin-like"/>
    <property type="match status" value="1"/>
</dbReference>
<keyword evidence="3" id="KW-1015">Disulfide bond</keyword>
<dbReference type="Gene3D" id="3.40.30.10">
    <property type="entry name" value="Glutaredoxin"/>
    <property type="match status" value="1"/>
</dbReference>
<keyword evidence="5" id="KW-0732">Signal</keyword>
<dbReference type="Proteomes" id="UP000179076">
    <property type="component" value="Unassembled WGS sequence"/>
</dbReference>
<dbReference type="GO" id="GO:0015036">
    <property type="term" value="F:disulfide oxidoreductase activity"/>
    <property type="evidence" value="ECO:0007669"/>
    <property type="project" value="UniProtKB-ARBA"/>
</dbReference>
<accession>A0A1F6V3V4</accession>
<name>A0A1F6V3V4_9PROT</name>
<organism evidence="7 8">
    <name type="scientific">Candidatus Muproteobacteria bacterium RBG_16_60_9</name>
    <dbReference type="NCBI Taxonomy" id="1817755"/>
    <lineage>
        <taxon>Bacteria</taxon>
        <taxon>Pseudomonadati</taxon>
        <taxon>Pseudomonadota</taxon>
        <taxon>Candidatus Muproteobacteria</taxon>
    </lineage>
</organism>
<evidence type="ECO:0000313" key="7">
    <source>
        <dbReference type="EMBL" id="OGI64298.1"/>
    </source>
</evidence>
<dbReference type="InterPro" id="IPR013766">
    <property type="entry name" value="Thioredoxin_domain"/>
</dbReference>
<keyword evidence="2" id="KW-0201">Cytochrome c-type biogenesis</keyword>
<dbReference type="GO" id="GO:0016209">
    <property type="term" value="F:antioxidant activity"/>
    <property type="evidence" value="ECO:0007669"/>
    <property type="project" value="InterPro"/>
</dbReference>
<protein>
    <recommendedName>
        <fullName evidence="6">Thioredoxin domain-containing protein</fullName>
    </recommendedName>
</protein>
<keyword evidence="4" id="KW-0676">Redox-active center</keyword>
<dbReference type="CDD" id="cd02966">
    <property type="entry name" value="TlpA_like_family"/>
    <property type="match status" value="1"/>
</dbReference>
<dbReference type="InterPro" id="IPR050553">
    <property type="entry name" value="Thioredoxin_ResA/DsbE_sf"/>
</dbReference>
<dbReference type="Pfam" id="PF00578">
    <property type="entry name" value="AhpC-TSA"/>
    <property type="match status" value="1"/>
</dbReference>
<dbReference type="GO" id="GO:0017004">
    <property type="term" value="P:cytochrome complex assembly"/>
    <property type="evidence" value="ECO:0007669"/>
    <property type="project" value="UniProtKB-KW"/>
</dbReference>
<comment type="caution">
    <text evidence="7">The sequence shown here is derived from an EMBL/GenBank/DDBJ whole genome shotgun (WGS) entry which is preliminary data.</text>
</comment>
<dbReference type="GO" id="GO:0030313">
    <property type="term" value="C:cell envelope"/>
    <property type="evidence" value="ECO:0007669"/>
    <property type="project" value="UniProtKB-SubCell"/>
</dbReference>
<dbReference type="PROSITE" id="PS00194">
    <property type="entry name" value="THIOREDOXIN_1"/>
    <property type="match status" value="1"/>
</dbReference>
<sequence length="204" mass="22442">MIACKNIFQVLASAVVVLIAAGATANSNFTAATGNTPKFTMHSKPQPMPALVFQDGEGRMIELKNFRGKIVVLNLWATWCAPCRKEMPTLDRLQAQLGGINFEVVALSVDFSGAQVVRNFYRDFGIKHLRLYIDPSSRVLDQVKVLGLPATLLIDRNGRELGRLVGAAEWDSPEMLRLFRGLIGKEPEDRRVDAARSMSAALAD</sequence>
<evidence type="ECO:0000256" key="4">
    <source>
        <dbReference type="ARBA" id="ARBA00023284"/>
    </source>
</evidence>
<dbReference type="AlphaFoldDB" id="A0A1F6V3V4"/>
<evidence type="ECO:0000256" key="1">
    <source>
        <dbReference type="ARBA" id="ARBA00004196"/>
    </source>
</evidence>
<feature type="domain" description="Thioredoxin" evidence="6">
    <location>
        <begin position="42"/>
        <end position="184"/>
    </location>
</feature>
<reference evidence="7 8" key="1">
    <citation type="journal article" date="2016" name="Nat. Commun.">
        <title>Thousands of microbial genomes shed light on interconnected biogeochemical processes in an aquifer system.</title>
        <authorList>
            <person name="Anantharaman K."/>
            <person name="Brown C.T."/>
            <person name="Hug L.A."/>
            <person name="Sharon I."/>
            <person name="Castelle C.J."/>
            <person name="Probst A.J."/>
            <person name="Thomas B.C."/>
            <person name="Singh A."/>
            <person name="Wilkins M.J."/>
            <person name="Karaoz U."/>
            <person name="Brodie E.L."/>
            <person name="Williams K.H."/>
            <person name="Hubbard S.S."/>
            <person name="Banfield J.F."/>
        </authorList>
    </citation>
    <scope>NUCLEOTIDE SEQUENCE [LARGE SCALE GENOMIC DNA]</scope>
</reference>
<dbReference type="PANTHER" id="PTHR42852:SF6">
    <property type="entry name" value="THIOL:DISULFIDE INTERCHANGE PROTEIN DSBE"/>
    <property type="match status" value="1"/>
</dbReference>
<dbReference type="EMBL" id="MFSP01000138">
    <property type="protein sequence ID" value="OGI64298.1"/>
    <property type="molecule type" value="Genomic_DNA"/>
</dbReference>